<dbReference type="PANTHER" id="PTHR40626:SF14">
    <property type="entry name" value="C2H2 TYPE ZINC FINGER DOMAIN PROTEIN (AFU_ORTHOLOGUE AFUA_1G02360)"/>
    <property type="match status" value="1"/>
</dbReference>
<dbReference type="SUPFAM" id="SSF57667">
    <property type="entry name" value="beta-beta-alpha zinc fingers"/>
    <property type="match status" value="1"/>
</dbReference>
<dbReference type="AlphaFoldDB" id="A0A074XXD1"/>
<dbReference type="GeneID" id="25361760"/>
<dbReference type="GO" id="GO:0008270">
    <property type="term" value="F:zinc ion binding"/>
    <property type="evidence" value="ECO:0007669"/>
    <property type="project" value="UniProtKB-KW"/>
</dbReference>
<evidence type="ECO:0000256" key="3">
    <source>
        <dbReference type="ARBA" id="ARBA00022737"/>
    </source>
</evidence>
<keyword evidence="6" id="KW-0539">Nucleus</keyword>
<name>A0A074XXD1_AURSE</name>
<dbReference type="STRING" id="1043005.A0A074XXD1"/>
<dbReference type="GO" id="GO:0000978">
    <property type="term" value="F:RNA polymerase II cis-regulatory region sequence-specific DNA binding"/>
    <property type="evidence" value="ECO:0007669"/>
    <property type="project" value="InterPro"/>
</dbReference>
<feature type="domain" description="C2H2-type" evidence="8">
    <location>
        <begin position="77"/>
        <end position="104"/>
    </location>
</feature>
<dbReference type="CDD" id="cd12148">
    <property type="entry name" value="fungal_TF_MHR"/>
    <property type="match status" value="1"/>
</dbReference>
<dbReference type="GO" id="GO:0000785">
    <property type="term" value="C:chromatin"/>
    <property type="evidence" value="ECO:0007669"/>
    <property type="project" value="TreeGrafter"/>
</dbReference>
<evidence type="ECO:0000256" key="5">
    <source>
        <dbReference type="ARBA" id="ARBA00022833"/>
    </source>
</evidence>
<proteinExistence type="predicted"/>
<dbReference type="PANTHER" id="PTHR40626">
    <property type="entry name" value="MIP31509P"/>
    <property type="match status" value="1"/>
</dbReference>
<dbReference type="RefSeq" id="XP_013338735.1">
    <property type="nucleotide sequence ID" value="XM_013483281.1"/>
</dbReference>
<keyword evidence="3" id="KW-0677">Repeat</keyword>
<evidence type="ECO:0000256" key="6">
    <source>
        <dbReference type="ARBA" id="ARBA00023242"/>
    </source>
</evidence>
<dbReference type="SMART" id="SM00355">
    <property type="entry name" value="ZnF_C2H2"/>
    <property type="match status" value="2"/>
</dbReference>
<dbReference type="Pfam" id="PF04082">
    <property type="entry name" value="Fungal_trans"/>
    <property type="match status" value="1"/>
</dbReference>
<evidence type="ECO:0000313" key="9">
    <source>
        <dbReference type="EMBL" id="KEQ90238.1"/>
    </source>
</evidence>
<dbReference type="HOGENOM" id="CLU_024140_0_0_1"/>
<feature type="domain" description="C2H2-type" evidence="8">
    <location>
        <begin position="49"/>
        <end position="76"/>
    </location>
</feature>
<keyword evidence="2" id="KW-0479">Metal-binding</keyword>
<organism evidence="9 10">
    <name type="scientific">Aureobasidium subglaciale (strain EXF-2481)</name>
    <name type="common">Aureobasidium pullulans var. subglaciale</name>
    <dbReference type="NCBI Taxonomy" id="1043005"/>
    <lineage>
        <taxon>Eukaryota</taxon>
        <taxon>Fungi</taxon>
        <taxon>Dikarya</taxon>
        <taxon>Ascomycota</taxon>
        <taxon>Pezizomycotina</taxon>
        <taxon>Dothideomycetes</taxon>
        <taxon>Dothideomycetidae</taxon>
        <taxon>Dothideales</taxon>
        <taxon>Saccotheciaceae</taxon>
        <taxon>Aureobasidium</taxon>
    </lineage>
</organism>
<evidence type="ECO:0000256" key="4">
    <source>
        <dbReference type="ARBA" id="ARBA00022771"/>
    </source>
</evidence>
<dbReference type="PROSITE" id="PS00028">
    <property type="entry name" value="ZINC_FINGER_C2H2_1"/>
    <property type="match status" value="2"/>
</dbReference>
<dbReference type="OMA" id="WHTVCLE"/>
<dbReference type="Proteomes" id="UP000030641">
    <property type="component" value="Unassembled WGS sequence"/>
</dbReference>
<dbReference type="GO" id="GO:0006351">
    <property type="term" value="P:DNA-templated transcription"/>
    <property type="evidence" value="ECO:0007669"/>
    <property type="project" value="InterPro"/>
</dbReference>
<dbReference type="GO" id="GO:0000981">
    <property type="term" value="F:DNA-binding transcription factor activity, RNA polymerase II-specific"/>
    <property type="evidence" value="ECO:0007669"/>
    <property type="project" value="InterPro"/>
</dbReference>
<dbReference type="OrthoDB" id="3945418at2759"/>
<dbReference type="EMBL" id="KL584796">
    <property type="protein sequence ID" value="KEQ90238.1"/>
    <property type="molecule type" value="Genomic_DNA"/>
</dbReference>
<dbReference type="InterPro" id="IPR036236">
    <property type="entry name" value="Znf_C2H2_sf"/>
</dbReference>
<comment type="subcellular location">
    <subcellularLocation>
        <location evidence="1">Nucleus</location>
    </subcellularLocation>
</comment>
<protein>
    <recommendedName>
        <fullName evidence="8">C2H2-type domain-containing protein</fullName>
    </recommendedName>
</protein>
<evidence type="ECO:0000256" key="2">
    <source>
        <dbReference type="ARBA" id="ARBA00022723"/>
    </source>
</evidence>
<accession>A0A074XXD1</accession>
<keyword evidence="4 7" id="KW-0863">Zinc-finger</keyword>
<reference evidence="9 10" key="1">
    <citation type="journal article" date="2014" name="BMC Genomics">
        <title>Genome sequencing of four Aureobasidium pullulans varieties: biotechnological potential, stress tolerance, and description of new species.</title>
        <authorList>
            <person name="Gostin Ar C."/>
            <person name="Ohm R.A."/>
            <person name="Kogej T."/>
            <person name="Sonjak S."/>
            <person name="Turk M."/>
            <person name="Zajc J."/>
            <person name="Zalar P."/>
            <person name="Grube M."/>
            <person name="Sun H."/>
            <person name="Han J."/>
            <person name="Sharma A."/>
            <person name="Chiniquy J."/>
            <person name="Ngan C.Y."/>
            <person name="Lipzen A."/>
            <person name="Barry K."/>
            <person name="Grigoriev I.V."/>
            <person name="Gunde-Cimerman N."/>
        </authorList>
    </citation>
    <scope>NUCLEOTIDE SEQUENCE [LARGE SCALE GENOMIC DNA]</scope>
    <source>
        <strain evidence="9 10">EXF-2481</strain>
    </source>
</reference>
<evidence type="ECO:0000256" key="7">
    <source>
        <dbReference type="PROSITE-ProRule" id="PRU00042"/>
    </source>
</evidence>
<evidence type="ECO:0000256" key="1">
    <source>
        <dbReference type="ARBA" id="ARBA00004123"/>
    </source>
</evidence>
<gene>
    <name evidence="9" type="ORF">AUEXF2481DRAFT_103464</name>
</gene>
<evidence type="ECO:0000313" key="10">
    <source>
        <dbReference type="Proteomes" id="UP000030641"/>
    </source>
</evidence>
<keyword evidence="10" id="KW-1185">Reference proteome</keyword>
<dbReference type="InterPro" id="IPR013087">
    <property type="entry name" value="Znf_C2H2_type"/>
</dbReference>
<evidence type="ECO:0000259" key="8">
    <source>
        <dbReference type="PROSITE" id="PS50157"/>
    </source>
</evidence>
<dbReference type="GO" id="GO:0005634">
    <property type="term" value="C:nucleus"/>
    <property type="evidence" value="ECO:0007669"/>
    <property type="project" value="UniProtKB-SubCell"/>
</dbReference>
<keyword evidence="5" id="KW-0862">Zinc</keyword>
<sequence>MSSSAPDATTPGLIAQSVVDHAGLSPAGSARGSLGRAQSYAAGRKRSDLSCCYCQRLFSKPEHLKRHEDTHKGKRQHNCKLCHKTFGRPDSLKRHEKTHVRRLSHISFDEMSFIGESSETIDLSASMKLNAQPVNVSEISLSDRAASVSQQEFQVGDEAIQSEDLIPFPVEYAWPGAADILEILMNADAGWPMDVQMPLLDMNGTGTFDTCHNQSGTGEGSFARARQAMQHMSNLMQDLSFNLATEVESAGISSEYLDVCMNAFFERFVIIFPVVHQPTFSLKDCASPLLLNMIVLGSLFCATNETSNKAEVLWRLAHAAVATSWQSMLDQVNSVDMKTGVQLVMTALLGQTHAFLSQSRSTRNTSHTFHGLGFYWARQCEMSVSQSFSDVPTISSSSALKRRKWEAWAAQETRHRALLGHYILDGLISQFSGLPTSDRHVTNAMILPSSGIAYEALSADGWIQAMEQNPQSSMTFRQIYLDLFDSNIGFNYELSYFSVRVVLEGLQSLISDHRQAQGDFVGAKDLRAIDGALWRLLDTQIEGPVHSSHEKLDLLIRWHAICIERCVNTNILARHLCESYTIEQDLYNNKSCSDFDTLAWAETIEARRAILHASAIADLVMNLSLRRVPSIHIPFAVATSSSIFLAMLSCGYTGAGVPSVIHWRSVCLYDTNTRVDLAASRPVDIFLDLSHNIWNPATSSRNFLYNLNSLQAVLGSLSLTWGIAKEMNVLIHRLICSMI</sequence>
<dbReference type="InParanoid" id="A0A074XXD1"/>
<dbReference type="InterPro" id="IPR007219">
    <property type="entry name" value="XnlR_reg_dom"/>
</dbReference>
<dbReference type="PROSITE" id="PS50157">
    <property type="entry name" value="ZINC_FINGER_C2H2_2"/>
    <property type="match status" value="2"/>
</dbReference>
<dbReference type="InterPro" id="IPR051059">
    <property type="entry name" value="VerF-like"/>
</dbReference>
<dbReference type="Gene3D" id="3.30.160.60">
    <property type="entry name" value="Classic Zinc Finger"/>
    <property type="match status" value="1"/>
</dbReference>